<gene>
    <name evidence="1" type="ORF">SAMN06297397_1734</name>
</gene>
<comment type="caution">
    <text evidence="1">The sequence shown here is derived from an EMBL/GenBank/DDBJ whole genome shotgun (WGS) entry which is preliminary data.</text>
</comment>
<dbReference type="Proteomes" id="UP000192328">
    <property type="component" value="Unassembled WGS sequence"/>
</dbReference>
<dbReference type="EMBL" id="FWXZ01000003">
    <property type="protein sequence ID" value="SMC64538.1"/>
    <property type="molecule type" value="Genomic_DNA"/>
</dbReference>
<protein>
    <submittedName>
        <fullName evidence="1">Uncharacterized conserved protein YgiM, contains N-terminal SH3 domain, DUF1202 family</fullName>
    </submittedName>
</protein>
<reference evidence="1" key="1">
    <citation type="submission" date="2017-04" db="EMBL/GenBank/DDBJ databases">
        <authorList>
            <person name="Varghese N."/>
            <person name="Submissions S."/>
        </authorList>
    </citation>
    <scope>NUCLEOTIDE SEQUENCE</scope>
    <source>
        <strain evidence="1">WTE2008</strain>
    </source>
</reference>
<evidence type="ECO:0000313" key="2">
    <source>
        <dbReference type="Proteomes" id="UP000192328"/>
    </source>
</evidence>
<organism evidence="1 2">
    <name type="scientific">Aristaeella lactis</name>
    <dbReference type="NCBI Taxonomy" id="3046383"/>
    <lineage>
        <taxon>Bacteria</taxon>
        <taxon>Bacillati</taxon>
        <taxon>Bacillota</taxon>
        <taxon>Clostridia</taxon>
        <taxon>Eubacteriales</taxon>
        <taxon>Aristaeellaceae</taxon>
        <taxon>Aristaeella</taxon>
    </lineage>
</organism>
<evidence type="ECO:0000313" key="1">
    <source>
        <dbReference type="EMBL" id="SMC64538.1"/>
    </source>
</evidence>
<accession>A0AC61PLN1</accession>
<proteinExistence type="predicted"/>
<sequence>MNKRIVLLMTAILMAVLMIIPVSVAEDDTPSDSAGYYYVYTENGKGLNVRATPGGEIVGSLKYGTRIYCYYRDGGNGWALIDYTYNMPGFGKGTYACFISSRYLRKSKPPANPGSESSSSSSSGSSDTAAEINREFRSAKKVDPFTVTVRPSRASGWVNLRWAPSKSTEVMATYKQNEKLLVIQETNNWYQVEDQDTGNVGFISKQFVVK</sequence>
<keyword evidence="2" id="KW-1185">Reference proteome</keyword>
<name>A0AC61PLN1_9FIRM</name>